<reference evidence="2" key="1">
    <citation type="submission" date="2014-12" db="EMBL/GenBank/DDBJ databases">
        <title>Genome Sequence of Valsa Canker Pathogens Uncovers a Specific Adaption of Colonization on Woody Bark.</title>
        <authorList>
            <person name="Yin Z."/>
            <person name="Liu H."/>
            <person name="Gao X."/>
            <person name="Li Z."/>
            <person name="Song N."/>
            <person name="Ke X."/>
            <person name="Dai Q."/>
            <person name="Wu Y."/>
            <person name="Sun Y."/>
            <person name="Xu J.-R."/>
            <person name="Kang Z.K."/>
            <person name="Wang L."/>
            <person name="Huang L."/>
        </authorList>
    </citation>
    <scope>NUCLEOTIDE SEQUENCE [LARGE SCALE GENOMIC DNA]</scope>
    <source>
        <strain evidence="2">SXYL134</strain>
    </source>
</reference>
<dbReference type="OrthoDB" id="5183915at2759"/>
<organism evidence="1 2">
    <name type="scientific">Cytospora mali</name>
    <name type="common">Apple Valsa canker fungus</name>
    <name type="synonym">Valsa mali</name>
    <dbReference type="NCBI Taxonomy" id="578113"/>
    <lineage>
        <taxon>Eukaryota</taxon>
        <taxon>Fungi</taxon>
        <taxon>Dikarya</taxon>
        <taxon>Ascomycota</taxon>
        <taxon>Pezizomycotina</taxon>
        <taxon>Sordariomycetes</taxon>
        <taxon>Sordariomycetidae</taxon>
        <taxon>Diaporthales</taxon>
        <taxon>Cytosporaceae</taxon>
        <taxon>Cytospora</taxon>
    </lineage>
</organism>
<gene>
    <name evidence="1" type="ORF">VP1G_01691</name>
</gene>
<evidence type="ECO:0008006" key="3">
    <source>
        <dbReference type="Google" id="ProtNLM"/>
    </source>
</evidence>
<dbReference type="SUPFAM" id="SSF54909">
    <property type="entry name" value="Dimeric alpha+beta barrel"/>
    <property type="match status" value="1"/>
</dbReference>
<evidence type="ECO:0000313" key="1">
    <source>
        <dbReference type="EMBL" id="KUI54173.1"/>
    </source>
</evidence>
<name>A0A194UR97_CYTMA</name>
<accession>A0A194UR97</accession>
<dbReference type="Proteomes" id="UP000078576">
    <property type="component" value="Unassembled WGS sequence"/>
</dbReference>
<dbReference type="InterPro" id="IPR011008">
    <property type="entry name" value="Dimeric_a/b-barrel"/>
</dbReference>
<keyword evidence="2" id="KW-1185">Reference proteome</keyword>
<evidence type="ECO:0000313" key="2">
    <source>
        <dbReference type="Proteomes" id="UP000078576"/>
    </source>
</evidence>
<dbReference type="EMBL" id="KN714672">
    <property type="protein sequence ID" value="KUI54173.1"/>
    <property type="molecule type" value="Genomic_DNA"/>
</dbReference>
<proteinExistence type="predicted"/>
<sequence>MATKEPYYSVSTLVVKPENVNKVIEFFTRVSKATEELEPAAEIYRWYKVEGKDEFVYIENLILPVMKGKLPQGQLCGLLYVEVFSSMLIEETWFRFASEEHYRAHQNSSHFQGLYKEYLQYITEPFVFYPIDTSKDKLVGGFERT</sequence>
<dbReference type="AlphaFoldDB" id="A0A194UR97"/>
<protein>
    <recommendedName>
        <fullName evidence="3">ABM domain-containing protein</fullName>
    </recommendedName>
</protein>